<dbReference type="EMBL" id="CP002329">
    <property type="protein sequence ID" value="AEF37381.1"/>
    <property type="molecule type" value="Genomic_DNA"/>
</dbReference>
<name>F5YYR2_MYCSD</name>
<dbReference type="STRING" id="875328.JDM601_3381"/>
<gene>
    <name evidence="1" type="ordered locus">JDM601_3381</name>
</gene>
<keyword evidence="2" id="KW-1185">Reference proteome</keyword>
<reference evidence="1 2" key="1">
    <citation type="journal article" date="2011" name="J. Bacteriol.">
        <title>Complete genome sequence of a novel clinical isolate, the nontuberculous Mycobacterium strain JDM601.</title>
        <authorList>
            <person name="Zhang Z.Y."/>
            <person name="Sun Z.Q."/>
            <person name="Wang Z.L."/>
            <person name="Wen Z.L."/>
            <person name="Sun Q.W."/>
            <person name="Zhu Z.Q."/>
            <person name="Song Y.Z."/>
            <person name="Zhao J.W."/>
            <person name="Wang H.H."/>
            <person name="Zhang S.L."/>
            <person name="Guo X.K."/>
        </authorList>
    </citation>
    <scope>NUCLEOTIDE SEQUENCE [LARGE SCALE GENOMIC DNA]</scope>
    <source>
        <strain evidence="1 2">JDM601</strain>
    </source>
</reference>
<accession>F5YYR2</accession>
<dbReference type="Proteomes" id="UP000009224">
    <property type="component" value="Chromosome"/>
</dbReference>
<dbReference type="AlphaFoldDB" id="F5YYR2"/>
<protein>
    <submittedName>
        <fullName evidence="1">Uncharacterized protein</fullName>
    </submittedName>
</protein>
<proteinExistence type="predicted"/>
<sequence length="49" mass="5123">MRRIVDVSFDNVTVDVGARVAGAAQLLASLGRNESVAFMAQAINATMGK</sequence>
<organism evidence="1 2">
    <name type="scientific">Mycolicibacter sinensis (strain JDM601)</name>
    <name type="common">Mycobacterium sinense</name>
    <dbReference type="NCBI Taxonomy" id="875328"/>
    <lineage>
        <taxon>Bacteria</taxon>
        <taxon>Bacillati</taxon>
        <taxon>Actinomycetota</taxon>
        <taxon>Actinomycetes</taxon>
        <taxon>Mycobacteriales</taxon>
        <taxon>Mycobacteriaceae</taxon>
        <taxon>Mycolicibacter</taxon>
    </lineage>
</organism>
<dbReference type="KEGG" id="mjd:JDM601_3381"/>
<evidence type="ECO:0000313" key="2">
    <source>
        <dbReference type="Proteomes" id="UP000009224"/>
    </source>
</evidence>
<dbReference type="HOGENOM" id="CLU_3137962_0_0_11"/>
<evidence type="ECO:0000313" key="1">
    <source>
        <dbReference type="EMBL" id="AEF37381.1"/>
    </source>
</evidence>